<dbReference type="InterPro" id="IPR007869">
    <property type="entry name" value="Homing_endonuc_PI-Sce"/>
</dbReference>
<dbReference type="InterPro" id="IPR030934">
    <property type="entry name" value="Intein_C"/>
</dbReference>
<feature type="domain" description="DOD-type homing endonuclease" evidence="3">
    <location>
        <begin position="659"/>
        <end position="804"/>
    </location>
</feature>
<dbReference type="InterPro" id="IPR003587">
    <property type="entry name" value="Hint_dom_N"/>
</dbReference>
<dbReference type="SMART" id="SM00306">
    <property type="entry name" value="HintN"/>
    <property type="match status" value="3"/>
</dbReference>
<dbReference type="Pfam" id="PF05204">
    <property type="entry name" value="Hom_end"/>
    <property type="match status" value="1"/>
</dbReference>
<dbReference type="Pfam" id="PF14890">
    <property type="entry name" value="Intein_splicing"/>
    <property type="match status" value="2"/>
</dbReference>
<dbReference type="SMART" id="SM00305">
    <property type="entry name" value="HintC"/>
    <property type="match status" value="2"/>
</dbReference>
<dbReference type="NCBIfam" id="TIGR01445">
    <property type="entry name" value="intein_Nterm"/>
    <property type="match status" value="1"/>
</dbReference>
<dbReference type="SUPFAM" id="SSF51294">
    <property type="entry name" value="Hedgehog/intein (Hint) domain"/>
    <property type="match status" value="3"/>
</dbReference>
<dbReference type="InterPro" id="IPR003586">
    <property type="entry name" value="Hint_dom_C"/>
</dbReference>
<dbReference type="STRING" id="203124.Tery_0425"/>
<dbReference type="SUPFAM" id="SSF55608">
    <property type="entry name" value="Homing endonucleases"/>
    <property type="match status" value="3"/>
</dbReference>
<evidence type="ECO:0000256" key="2">
    <source>
        <dbReference type="ARBA" id="ARBA00023000"/>
    </source>
</evidence>
<dbReference type="KEGG" id="ter:Tery_0425"/>
<dbReference type="eggNOG" id="COG1372">
    <property type="taxonomic scope" value="Bacteria"/>
</dbReference>
<dbReference type="Gene3D" id="3.20.70.20">
    <property type="match status" value="1"/>
</dbReference>
<dbReference type="InterPro" id="IPR006142">
    <property type="entry name" value="INTEIN"/>
</dbReference>
<dbReference type="GO" id="GO:0003677">
    <property type="term" value="F:DNA binding"/>
    <property type="evidence" value="ECO:0007669"/>
    <property type="project" value="InterPro"/>
</dbReference>
<reference evidence="4" key="1">
    <citation type="submission" date="2006-06" db="EMBL/GenBank/DDBJ databases">
        <title>Complete sequence of Trichodesmium erythraeum IMS101.</title>
        <authorList>
            <consortium name="US DOE Joint Genome Institute"/>
            <person name="Copeland A."/>
            <person name="Lucas S."/>
            <person name="Lapidus A."/>
            <person name="Barry K."/>
            <person name="Detter J.C."/>
            <person name="Glavina del Rio T."/>
            <person name="Hammon N."/>
            <person name="Israni S."/>
            <person name="Dalin E."/>
            <person name="Tice H."/>
            <person name="Pitluck S."/>
            <person name="Kiss H."/>
            <person name="Munk A.C."/>
            <person name="Brettin T."/>
            <person name="Bruce D."/>
            <person name="Han C."/>
            <person name="Tapia R."/>
            <person name="Gilna P."/>
            <person name="Schmutz J."/>
            <person name="Larimer F."/>
            <person name="Land M."/>
            <person name="Hauser L."/>
            <person name="Kyrpides N."/>
            <person name="Kim E."/>
            <person name="Richardson P."/>
        </authorList>
    </citation>
    <scope>NUCLEOTIDE SEQUENCE [LARGE SCALE GENOMIC DNA]</scope>
    <source>
        <strain evidence="4">IMS101</strain>
    </source>
</reference>
<dbReference type="PRINTS" id="PR00379">
    <property type="entry name" value="INTEIN"/>
</dbReference>
<proteinExistence type="predicted"/>
<feature type="domain" description="DOD-type homing endonuclease" evidence="3">
    <location>
        <begin position="1528"/>
        <end position="1664"/>
    </location>
</feature>
<dbReference type="InterPro" id="IPR027434">
    <property type="entry name" value="Homing_endonucl"/>
</dbReference>
<feature type="domain" description="DOD-type homing endonuclease" evidence="3">
    <location>
        <begin position="149"/>
        <end position="283"/>
    </location>
</feature>
<dbReference type="SUPFAM" id="SSF51998">
    <property type="entry name" value="PFL-like glycyl radical enzymes"/>
    <property type="match status" value="3"/>
</dbReference>
<gene>
    <name evidence="4" type="ordered locus">Tery_0425</name>
</gene>
<protein>
    <submittedName>
        <fullName evidence="4">Protein splicing site</fullName>
    </submittedName>
</protein>
<accession>Q119D9</accession>
<dbReference type="PROSITE" id="PS50819">
    <property type="entry name" value="INTEIN_ENDONUCLEASE"/>
    <property type="match status" value="4"/>
</dbReference>
<dbReference type="GO" id="GO:0016539">
    <property type="term" value="P:intein-mediated protein splicing"/>
    <property type="evidence" value="ECO:0007669"/>
    <property type="project" value="InterPro"/>
</dbReference>
<dbReference type="PROSITE" id="PS50817">
    <property type="entry name" value="INTEIN_N_TER"/>
    <property type="match status" value="2"/>
</dbReference>
<feature type="domain" description="DOD-type homing endonuclease" evidence="3">
    <location>
        <begin position="1044"/>
        <end position="1165"/>
    </location>
</feature>
<dbReference type="NCBIfam" id="TIGR01443">
    <property type="entry name" value="intein_Cterm"/>
    <property type="match status" value="1"/>
</dbReference>
<dbReference type="GO" id="GO:0004519">
    <property type="term" value="F:endonuclease activity"/>
    <property type="evidence" value="ECO:0007669"/>
    <property type="project" value="InterPro"/>
</dbReference>
<keyword evidence="1" id="KW-0068">Autocatalytic cleavage</keyword>
<evidence type="ECO:0000259" key="3">
    <source>
        <dbReference type="PROSITE" id="PS50819"/>
    </source>
</evidence>
<dbReference type="InterPro" id="IPR006141">
    <property type="entry name" value="Intein_N"/>
</dbReference>
<dbReference type="Pfam" id="PF14528">
    <property type="entry name" value="LAGLIDADG_3"/>
    <property type="match status" value="4"/>
</dbReference>
<dbReference type="Gene3D" id="3.90.1390.10">
    <property type="entry name" value="b-12 dependent (class ii) ribonucleotide reductase, chain A, domain 3"/>
    <property type="match status" value="1"/>
</dbReference>
<dbReference type="InterPro" id="IPR036844">
    <property type="entry name" value="Hint_dom_sf"/>
</dbReference>
<dbReference type="Gene3D" id="3.10.28.10">
    <property type="entry name" value="Homing endonucleases"/>
    <property type="match status" value="4"/>
</dbReference>
<dbReference type="Gene3D" id="2.170.16.10">
    <property type="entry name" value="Hedgehog/Intein (Hint) domain"/>
    <property type="match status" value="6"/>
</dbReference>
<name>Q119D9_TRIEI</name>
<dbReference type="EMBL" id="CP000393">
    <property type="protein sequence ID" value="ABG49885.1"/>
    <property type="molecule type" value="Genomic_DNA"/>
</dbReference>
<evidence type="ECO:0000256" key="1">
    <source>
        <dbReference type="ARBA" id="ARBA00022813"/>
    </source>
</evidence>
<sequence>MECCLLIDEAAVTIVAGNIRRCLPEGALVHTASGLVAIEKIRIGDRVLTSQGFYPVTNFFDQGIQSLCRIQTEDGYFECTPDHKVAVLQDLYGNYKMIKAKDLQEGDRLIFVPQAIPGTPTELPELKAVPSSEAKLITIPALQSEVAYFLGYLSGNGSVGSDGGQVRFRVSQDSPEILERLINVAQEFGLETHRLRTLEQFQTQAYELELNSSTLNKYLSQFKQPSNSVCIPECILMGTTEIRQAYLAGLVDADGCHSQGILLTSVDQGFLRQVQALYASLGITTRLCGSVQKPTGTWEGELVTVSEGGYEAVEKLMMNYSTQFPVQKPNHLKFFPDQGFPKEMVRPLVKTSQDHLGKVHKQMIFPSVKKFVVDATDLIPVKVKKVEMDVREASTYDIEVASIHEFVCQGILVSNSAGIRQGSNSDHIFTVAKDNLWRQDENGNWGIDPKRDALRMANHTHVFHYKPTLEECVEAVRKQFYSGEGAIQWAGEAVARANRDLLFTPEIKSDFLKAYEKNNAKKWFQEHYPNITNDELEHRLARLGLNPCHSGDTLVSTDQGLIAIQDLVGKQFQALVDLRSIGLSGVRLTDAIAFATGVKTTYQVILNNGMQMRCTGDHQHFTSRGWVSTRDLTDDDNIYIQGGAGQFGKGTISVAQAQMLGWWYRDGYNVKIKARSHSHGGKQDYFATGFVFDQDDYETAYNVVEKAVASITEREYVTKLHKGVYEFPTQYPKLEKFFADLGIVGKEELPNNFLSQSQEVLIGFLQGIFSADGIVYEDSRRIKLTMVSEKLLQQIQLILSNLGIISTVGLVREKDYIGVPYRTVNVTHEVSLCRGSYELLISSFSFSLFQQLIGFPLSPSKNVKAEKLLVQTLANYSESTINSKFISKVKKVEEFGEEVVYDLHVPLTNSFIANGCLTHNCGEIIGSNFHCVSGDTLLITRDSIHKIKDVVGQKIEIWNGKNWSQVIPLKTGKDRKLYRVRFGDGSYLDVTEYHRFFVKDRFGKKYEEVQTKDLLTHSKYALDVEPFIIDYHDGDSINLSYAYTLGAALGNGTIDQNSNGKIRVYSHKAELIFAGNKSLERQYNYLPSFVDVIDLGFSGELLRRLQTEPDALNTIASWNKSAILAFIAGLADTDGSETKGNGIKISVSDYERAKRLQLLLTKCGIRASVNLMASRGCTTNLGERNQDLYYLQITDCREIPCQRLDTTKVCEAKFQGKYQTIQNVEELPGLHDTYCFEEPEFHKGVFGNALTGNCNLSEIHLNQIEPNNYKEQEEAFTAGALSVATLLKHEFLEPRYRYSRELDPIVGVSFTGLFDFFVKAFGIEWLRWWQAGRPATAQGLEFKQQEAKYLTRWREIVHRVVWDYCDRHNLKRPNRCTTVQPSGCLDKTALRIFNQGLLYADEVVTPGSGETVGLGLTVRNGIGASTAIANQPMELVEIKLANGRKLRMTPNHRMSVKGKWIHACNLKPGMLLDYSIGEYQKREDTLLIPLQLEDYTEVNNSQTLGHNGGVLTKKIMTPASMTSDLAYFLGCLFGNGCIVQNKYQVCFYHSRLDVLYGLQEKGKKLFGIKGSLNDFANGRFELCFASRQLFYWLHLNQLVKTQKSEDLERIPLSLRRSSRVTLLSFFCGLIDTNGYVPQDGKLSIASASSDFIHNLQQIGESIGLCFSIYQNTKGENLQNQHNNTWGLCLSPMLSNVDALDYLNHNSIKCQEGPVVISKCVLNYSPYKIESVNIGAVCDYSYDFAIEGINDNDSWYWQGALKSHNTKSLLTNASPGWHPPFGLRWVRRITFAKNDPVALACLDYGYSVIPGQSGKDENGNLLNDPFDERAKEWLVEIPVQVSWIDLPGVEEIAIEKFSATAMFDFYMEVQKNWTTHNSSSTILLTEAEIEPLGKRIYEAIRDDEGYISSALLARFDAPFPRLPFEHISKDQYEKMQEDVLQRRKSHNFSELMNGYVLASELPETGPQDPACSGMVCELKGLEPEIH</sequence>
<dbReference type="CDD" id="cd00081">
    <property type="entry name" value="Hint"/>
    <property type="match status" value="2"/>
</dbReference>
<keyword evidence="2" id="KW-0651">Protein splicing</keyword>
<dbReference type="HOGENOM" id="CLU_002384_1_0_3"/>
<evidence type="ECO:0000313" key="4">
    <source>
        <dbReference type="EMBL" id="ABG49885.1"/>
    </source>
</evidence>
<dbReference type="InterPro" id="IPR004860">
    <property type="entry name" value="LAGLIDADG_dom"/>
</dbReference>
<dbReference type="InterPro" id="IPR004042">
    <property type="entry name" value="Intein_endonuc_central"/>
</dbReference>
<organism evidence="4">
    <name type="scientific">Trichodesmium erythraeum (strain IMS101)</name>
    <dbReference type="NCBI Taxonomy" id="203124"/>
    <lineage>
        <taxon>Bacteria</taxon>
        <taxon>Bacillati</taxon>
        <taxon>Cyanobacteriota</taxon>
        <taxon>Cyanophyceae</taxon>
        <taxon>Oscillatoriophycideae</taxon>
        <taxon>Oscillatoriales</taxon>
        <taxon>Microcoleaceae</taxon>
        <taxon>Trichodesmium</taxon>
    </lineage>
</organism>
<dbReference type="PROSITE" id="PS50818">
    <property type="entry name" value="INTEIN_C_TER"/>
    <property type="match status" value="1"/>
</dbReference>